<accession>A0A367GRQ6</accession>
<feature type="active site" description="Charge relay system" evidence="1">
    <location>
        <position position="388"/>
    </location>
</feature>
<dbReference type="InterPro" id="IPR008391">
    <property type="entry name" value="AXE1_dom"/>
</dbReference>
<evidence type="ECO:0000256" key="3">
    <source>
        <dbReference type="SAM" id="SignalP"/>
    </source>
</evidence>
<protein>
    <recommendedName>
        <fullName evidence="4">Acetyl xylan esterase domain-containing protein</fullName>
    </recommendedName>
</protein>
<feature type="active site" description="Charge relay system" evidence="1">
    <location>
        <position position="417"/>
    </location>
</feature>
<dbReference type="GO" id="GO:0052689">
    <property type="term" value="F:carboxylic ester hydrolase activity"/>
    <property type="evidence" value="ECO:0007669"/>
    <property type="project" value="TreeGrafter"/>
</dbReference>
<feature type="binding site" evidence="2">
    <location>
        <position position="221"/>
    </location>
    <ligand>
        <name>substrate</name>
    </ligand>
</feature>
<feature type="signal peptide" evidence="3">
    <location>
        <begin position="1"/>
        <end position="24"/>
    </location>
</feature>
<sequence length="438" mass="49930">MLKIRVFKCLLLQLFIMVGSICYATHRDGGSEKEFLFSIHPSKKNAIFKTGDNIRYDVKVTNPFNIVQEGTISYQVTTQNNIEVASKSIKVSIGKRSSGSYSLPVPFQKDPGFYKISVKINVTEYDDTLKRVFGVNPQQIISDNQPPADFEKYWLSARADLRKVAPQFKMTEQSAMRRGEQEVYLIEAQSLNNVTVRGWLTITTKRKPGQKLPVWLVFPGYGIRGYEPIYGPPGLAVITFNLRGQGNSRDQVRPTTDGYLTTDIEHKERYILRGAIMDCVRAVDFICSRPELDSTNIICSGESMGGYYSLITSCLDKRVKFCSAYNPTFADWRALQERGSWPMSALLTYSKDRFIPISRMLTTLDYFDLKNFTPKLDARTLIAISLLDNLAPPYNQYTMINNIKAPYKVLVYPDLAHEVPQSSYEYLSGWMMDEFGMF</sequence>
<organism evidence="5 6">
    <name type="scientific">Mucilaginibacter hurinus</name>
    <dbReference type="NCBI Taxonomy" id="2201324"/>
    <lineage>
        <taxon>Bacteria</taxon>
        <taxon>Pseudomonadati</taxon>
        <taxon>Bacteroidota</taxon>
        <taxon>Sphingobacteriia</taxon>
        <taxon>Sphingobacteriales</taxon>
        <taxon>Sphingobacteriaceae</taxon>
        <taxon>Mucilaginibacter</taxon>
    </lineage>
</organism>
<feature type="chain" id="PRO_5016679721" description="Acetyl xylan esterase domain-containing protein" evidence="3">
    <location>
        <begin position="25"/>
        <end position="438"/>
    </location>
</feature>
<dbReference type="PANTHER" id="PTHR40111:SF1">
    <property type="entry name" value="CEPHALOSPORIN-C DEACETYLASE"/>
    <property type="match status" value="1"/>
</dbReference>
<evidence type="ECO:0000259" key="4">
    <source>
        <dbReference type="Pfam" id="PF05448"/>
    </source>
</evidence>
<dbReference type="SUPFAM" id="SSF53474">
    <property type="entry name" value="alpha/beta-Hydrolases"/>
    <property type="match status" value="1"/>
</dbReference>
<evidence type="ECO:0000313" key="6">
    <source>
        <dbReference type="Proteomes" id="UP000253209"/>
    </source>
</evidence>
<dbReference type="Proteomes" id="UP000253209">
    <property type="component" value="Unassembled WGS sequence"/>
</dbReference>
<evidence type="ECO:0000313" key="5">
    <source>
        <dbReference type="EMBL" id="RCH56142.1"/>
    </source>
</evidence>
<gene>
    <name evidence="5" type="ORF">DJ568_05195</name>
</gene>
<feature type="active site" description="Nucleophile" evidence="1">
    <location>
        <position position="303"/>
    </location>
</feature>
<reference evidence="5 6" key="1">
    <citation type="submission" date="2018-05" db="EMBL/GenBank/DDBJ databases">
        <title>Mucilaginibacter hurinus sp. nov., isolated from briquette warehouse soil.</title>
        <authorList>
            <person name="Choi L."/>
        </authorList>
    </citation>
    <scope>NUCLEOTIDE SEQUENCE [LARGE SCALE GENOMIC DNA]</scope>
    <source>
        <strain evidence="5 6">ZR32</strain>
    </source>
</reference>
<dbReference type="InterPro" id="IPR029058">
    <property type="entry name" value="AB_hydrolase_fold"/>
</dbReference>
<dbReference type="PANTHER" id="PTHR40111">
    <property type="entry name" value="CEPHALOSPORIN-C DEACETYLASE"/>
    <property type="match status" value="1"/>
</dbReference>
<dbReference type="Gene3D" id="3.40.50.1820">
    <property type="entry name" value="alpha/beta hydrolase"/>
    <property type="match status" value="1"/>
</dbReference>
<dbReference type="Pfam" id="PF05448">
    <property type="entry name" value="AXE1"/>
    <property type="match status" value="1"/>
</dbReference>
<dbReference type="InterPro" id="IPR039069">
    <property type="entry name" value="CE7"/>
</dbReference>
<dbReference type="GO" id="GO:0005976">
    <property type="term" value="P:polysaccharide metabolic process"/>
    <property type="evidence" value="ECO:0007669"/>
    <property type="project" value="TreeGrafter"/>
</dbReference>
<keyword evidence="3" id="KW-0732">Signal</keyword>
<name>A0A367GRQ6_9SPHI</name>
<proteinExistence type="predicted"/>
<feature type="domain" description="Acetyl xylan esterase" evidence="4">
    <location>
        <begin position="142"/>
        <end position="420"/>
    </location>
</feature>
<comment type="caution">
    <text evidence="5">The sequence shown here is derived from an EMBL/GenBank/DDBJ whole genome shotgun (WGS) entry which is preliminary data.</text>
</comment>
<dbReference type="AlphaFoldDB" id="A0A367GRQ6"/>
<evidence type="ECO:0000256" key="1">
    <source>
        <dbReference type="PIRSR" id="PIRSR639069-1"/>
    </source>
</evidence>
<dbReference type="EMBL" id="QGDC01000002">
    <property type="protein sequence ID" value="RCH56142.1"/>
    <property type="molecule type" value="Genomic_DNA"/>
</dbReference>
<evidence type="ECO:0000256" key="2">
    <source>
        <dbReference type="PIRSR" id="PIRSR639069-2"/>
    </source>
</evidence>
<keyword evidence="6" id="KW-1185">Reference proteome</keyword>